<proteinExistence type="predicted"/>
<dbReference type="RefSeq" id="WP_246950417.1">
    <property type="nucleotide sequence ID" value="NZ_JALKII010000003.1"/>
</dbReference>
<feature type="domain" description="Transglycosylase SLT" evidence="2">
    <location>
        <begin position="35"/>
        <end position="334"/>
    </location>
</feature>
<sequence>MRQGVVRFFLAACLLGPGLLPHLAMAGQGIYSDHDDAQALIRELVAEGLDEKHITALINSAERQERILEAIAKPAERTLSWGEYRKIFVQDSRIEQGLAFWREHRALLEKAEAQFGVPAEIIIAIIGVETRYGQHKGTWRAVDALATLGFDYPPRAAFFRRELKELLLLERDAGIDASTVRGSYAGALGMPQFIPSSYRAYAVDFDGDGKIDLIDNVADVVGSVANYFRAHRWQTGLPVAARAQIVGADAAALFGTSYETSLTLADARAKGATPLSCEDKAHRYCYDLPADTRVAALELDGEHGSEFWLTTENFYVITRYNRSRLYAMAVLQLSREIADRMEN</sequence>
<protein>
    <submittedName>
        <fullName evidence="3">Lytic murein transglycosylase B</fullName>
    </submittedName>
</protein>
<dbReference type="Pfam" id="PF13406">
    <property type="entry name" value="SLT_2"/>
    <property type="match status" value="1"/>
</dbReference>
<keyword evidence="4" id="KW-1185">Reference proteome</keyword>
<dbReference type="CDD" id="cd13399">
    <property type="entry name" value="Slt35-like"/>
    <property type="match status" value="1"/>
</dbReference>
<keyword evidence="1" id="KW-0732">Signal</keyword>
<comment type="caution">
    <text evidence="3">The sequence shown here is derived from an EMBL/GenBank/DDBJ whole genome shotgun (WGS) entry which is preliminary data.</text>
</comment>
<organism evidence="3 4">
    <name type="scientific">Alcanivorax quisquiliarum</name>
    <dbReference type="NCBI Taxonomy" id="2933565"/>
    <lineage>
        <taxon>Bacteria</taxon>
        <taxon>Pseudomonadati</taxon>
        <taxon>Pseudomonadota</taxon>
        <taxon>Gammaproteobacteria</taxon>
        <taxon>Oceanospirillales</taxon>
        <taxon>Alcanivoracaceae</taxon>
        <taxon>Alcanivorax</taxon>
    </lineage>
</organism>
<dbReference type="PANTHER" id="PTHR30163">
    <property type="entry name" value="MEMBRANE-BOUND LYTIC MUREIN TRANSGLYCOSYLASE B"/>
    <property type="match status" value="1"/>
</dbReference>
<reference evidence="3" key="1">
    <citation type="submission" date="2022-04" db="EMBL/GenBank/DDBJ databases">
        <title>Alcanivorax sp. CY1518 draft genome sequence.</title>
        <authorList>
            <person name="Zhao G."/>
            <person name="An M."/>
        </authorList>
    </citation>
    <scope>NUCLEOTIDE SEQUENCE</scope>
    <source>
        <strain evidence="3">CY1518</strain>
    </source>
</reference>
<dbReference type="Gene3D" id="1.10.530.10">
    <property type="match status" value="1"/>
</dbReference>
<feature type="signal peptide" evidence="1">
    <location>
        <begin position="1"/>
        <end position="26"/>
    </location>
</feature>
<dbReference type="InterPro" id="IPR043426">
    <property type="entry name" value="MltB-like"/>
</dbReference>
<accession>A0ABT0E645</accession>
<evidence type="ECO:0000313" key="3">
    <source>
        <dbReference type="EMBL" id="MCK0537305.1"/>
    </source>
</evidence>
<dbReference type="InterPro" id="IPR011757">
    <property type="entry name" value="Lytic_transglycosylase_MltB"/>
</dbReference>
<dbReference type="PANTHER" id="PTHR30163:SF9">
    <property type="entry name" value="MEMBRANE-BOUND LYTIC MUREIN TRANSGLYCOSYLASE B"/>
    <property type="match status" value="1"/>
</dbReference>
<dbReference type="InterPro" id="IPR031304">
    <property type="entry name" value="SLT_2"/>
</dbReference>
<evidence type="ECO:0000259" key="2">
    <source>
        <dbReference type="Pfam" id="PF13406"/>
    </source>
</evidence>
<dbReference type="SUPFAM" id="SSF53955">
    <property type="entry name" value="Lysozyme-like"/>
    <property type="match status" value="1"/>
</dbReference>
<gene>
    <name evidence="3" type="primary">mltB</name>
    <name evidence="3" type="ORF">MU846_06230</name>
</gene>
<evidence type="ECO:0000313" key="4">
    <source>
        <dbReference type="Proteomes" id="UP001165524"/>
    </source>
</evidence>
<name>A0ABT0E645_9GAMM</name>
<dbReference type="EMBL" id="JALKII010000003">
    <property type="protein sequence ID" value="MCK0537305.1"/>
    <property type="molecule type" value="Genomic_DNA"/>
</dbReference>
<dbReference type="Proteomes" id="UP001165524">
    <property type="component" value="Unassembled WGS sequence"/>
</dbReference>
<dbReference type="Gene3D" id="1.10.8.350">
    <property type="entry name" value="Bacterial muramidase"/>
    <property type="match status" value="1"/>
</dbReference>
<dbReference type="NCBIfam" id="TIGR02282">
    <property type="entry name" value="MltB"/>
    <property type="match status" value="1"/>
</dbReference>
<feature type="chain" id="PRO_5045366185" evidence="1">
    <location>
        <begin position="27"/>
        <end position="343"/>
    </location>
</feature>
<evidence type="ECO:0000256" key="1">
    <source>
        <dbReference type="SAM" id="SignalP"/>
    </source>
</evidence>
<dbReference type="InterPro" id="IPR023346">
    <property type="entry name" value="Lysozyme-like_dom_sf"/>
</dbReference>